<organism evidence="3 4">
    <name type="scientific">Brevibacillus formosus</name>
    <dbReference type="NCBI Taxonomy" id="54913"/>
    <lineage>
        <taxon>Bacteria</taxon>
        <taxon>Bacillati</taxon>
        <taxon>Bacillota</taxon>
        <taxon>Bacilli</taxon>
        <taxon>Bacillales</taxon>
        <taxon>Paenibacillaceae</taxon>
        <taxon>Brevibacillus</taxon>
    </lineage>
</organism>
<dbReference type="GO" id="GO:0008236">
    <property type="term" value="F:serine-type peptidase activity"/>
    <property type="evidence" value="ECO:0007669"/>
    <property type="project" value="UniProtKB-KW"/>
</dbReference>
<evidence type="ECO:0000313" key="4">
    <source>
        <dbReference type="Proteomes" id="UP000197781"/>
    </source>
</evidence>
<keyword evidence="1" id="KW-0720">Serine protease</keyword>
<dbReference type="GO" id="GO:0006508">
    <property type="term" value="P:proteolysis"/>
    <property type="evidence" value="ECO:0007669"/>
    <property type="project" value="UniProtKB-KW"/>
</dbReference>
<evidence type="ECO:0000256" key="1">
    <source>
        <dbReference type="ARBA" id="ARBA00022825"/>
    </source>
</evidence>
<reference evidence="3 4" key="1">
    <citation type="submission" date="2016-11" db="EMBL/GenBank/DDBJ databases">
        <authorList>
            <person name="Jaros S."/>
            <person name="Januszkiewicz K."/>
            <person name="Wedrychowicz H."/>
        </authorList>
    </citation>
    <scope>NUCLEOTIDE SEQUENCE [LARGE SCALE GENOMIC DNA]</scope>
    <source>
        <strain evidence="3 4">NF2</strain>
    </source>
</reference>
<evidence type="ECO:0000313" key="3">
    <source>
        <dbReference type="EMBL" id="ASJ55511.1"/>
    </source>
</evidence>
<dbReference type="Pfam" id="PF13365">
    <property type="entry name" value="Trypsin_2"/>
    <property type="match status" value="1"/>
</dbReference>
<sequence length="276" mass="29956">MNKQADKQTIEALKVLQNQSVIQSAEYWVQNAHEGGVVRGDLVALLIQNMAKKLTATVPQPEPPEKPKPEPNPEPKPAKQPKPWSEVEKLAKAASVHIDIGFGGTGVLLKGGLLLTAKHVSKGKVSFRAKTYSRDWLDATLVAEHPGIGKDAVDLALYKIERPPAKLPFLPLSADPLVSGQKLLTVEAEYTDWIVRTGELCQLSTKMQSWEFDCSVPVENGNSGGAAVNEYGDVVGIFVNVTSVGIQRGSIRESVPGGEAINLQHQAVSEWLTKWL</sequence>
<protein>
    <submittedName>
        <fullName evidence="3">Serine protease</fullName>
    </submittedName>
</protein>
<dbReference type="Gene3D" id="2.40.10.120">
    <property type="match status" value="1"/>
</dbReference>
<dbReference type="SUPFAM" id="SSF50494">
    <property type="entry name" value="Trypsin-like serine proteases"/>
    <property type="match status" value="1"/>
</dbReference>
<feature type="compositionally biased region" description="Basic and acidic residues" evidence="2">
    <location>
        <begin position="63"/>
        <end position="77"/>
    </location>
</feature>
<accession>A0A220MKH0</accession>
<name>A0A220MKH0_9BACL</name>
<dbReference type="EMBL" id="CP018145">
    <property type="protein sequence ID" value="ASJ55511.1"/>
    <property type="molecule type" value="Genomic_DNA"/>
</dbReference>
<dbReference type="RefSeq" id="WP_088909177.1">
    <property type="nucleotide sequence ID" value="NZ_CP018145.1"/>
</dbReference>
<proteinExistence type="predicted"/>
<evidence type="ECO:0000256" key="2">
    <source>
        <dbReference type="SAM" id="MobiDB-lite"/>
    </source>
</evidence>
<keyword evidence="3" id="KW-0645">Protease</keyword>
<keyword evidence="1" id="KW-0378">Hydrolase</keyword>
<dbReference type="KEGG" id="bfm:BP422_19335"/>
<feature type="region of interest" description="Disordered" evidence="2">
    <location>
        <begin position="55"/>
        <end position="85"/>
    </location>
</feature>
<dbReference type="Proteomes" id="UP000197781">
    <property type="component" value="Chromosome"/>
</dbReference>
<gene>
    <name evidence="3" type="ORF">BP422_19335</name>
</gene>
<dbReference type="AlphaFoldDB" id="A0A220MKH0"/>
<dbReference type="InterPro" id="IPR009003">
    <property type="entry name" value="Peptidase_S1_PA"/>
</dbReference>